<comment type="caution">
    <text evidence="2">The sequence shown here is derived from an EMBL/GenBank/DDBJ whole genome shotgun (WGS) entry which is preliminary data.</text>
</comment>
<name>A0AA39HCP2_9BILA</name>
<organism evidence="2 3">
    <name type="scientific">Steinernema hermaphroditum</name>
    <dbReference type="NCBI Taxonomy" id="289476"/>
    <lineage>
        <taxon>Eukaryota</taxon>
        <taxon>Metazoa</taxon>
        <taxon>Ecdysozoa</taxon>
        <taxon>Nematoda</taxon>
        <taxon>Chromadorea</taxon>
        <taxon>Rhabditida</taxon>
        <taxon>Tylenchina</taxon>
        <taxon>Panagrolaimomorpha</taxon>
        <taxon>Strongyloidoidea</taxon>
        <taxon>Steinernematidae</taxon>
        <taxon>Steinernema</taxon>
    </lineage>
</organism>
<protein>
    <submittedName>
        <fullName evidence="2">Uncharacterized protein</fullName>
    </submittedName>
</protein>
<sequence length="503" mass="56490">MGNLQNVPSYPATPPGYPVFTMTIRTADKIKIIDANSTVVNLIRESITTHYGPIQYETIGNEGGTCFQLSGWPFCHSRLDQAIKTKHFFIEMISELYRNGWKLWLTSDLSRTYDYSTMFFHQCAPPTRNFSICCLSLSSSDKFQLIDAPDYLSDALLGCVGNRLQNKNAYQNCLEVKMYGNFWLNSSYGESNTARYLLLSVFRAFRQYGFTYFGTVNLKGTADSIFFINDGTPIPQEQYCIVSLNSGDRLRLLECPSTLVDMTAELIRQRWPGGLQDMQQDNNHVEFKMKGYPWVAHRKADAVSSRLFIANLLEESVKLGWAVLTSLDISRKLGDKAVFVMRSCAPMAIPHFCIGPADCDRIRIIGAKNDMENVMASVITQCWTPGIQDVTKEGNNLDLKLAGWPWQSSSLSDSFALTRLMMARIMTILEQYGWSAICSADVSAKYYSNSNDHSNDHPLDVHTWFVAQTSLMNPHAASPTGNASAPPEYGADEPPPTYKEALH</sequence>
<reference evidence="2" key="1">
    <citation type="submission" date="2023-06" db="EMBL/GenBank/DDBJ databases">
        <title>Genomic analysis of the entomopathogenic nematode Steinernema hermaphroditum.</title>
        <authorList>
            <person name="Schwarz E.M."/>
            <person name="Heppert J.K."/>
            <person name="Baniya A."/>
            <person name="Schwartz H.T."/>
            <person name="Tan C.-H."/>
            <person name="Antoshechkin I."/>
            <person name="Sternberg P.W."/>
            <person name="Goodrich-Blair H."/>
            <person name="Dillman A.R."/>
        </authorList>
    </citation>
    <scope>NUCLEOTIDE SEQUENCE</scope>
    <source>
        <strain evidence="2">PS9179</strain>
        <tissue evidence="2">Whole animal</tissue>
    </source>
</reference>
<dbReference type="AlphaFoldDB" id="A0AA39HCP2"/>
<dbReference type="PANTHER" id="PTHR38696:SF1">
    <property type="entry name" value="MEDIATOR OF RNA POLYMERASE II TRANSCRIPTION SUBUNIT 13"/>
    <property type="match status" value="1"/>
</dbReference>
<evidence type="ECO:0000313" key="3">
    <source>
        <dbReference type="Proteomes" id="UP001175271"/>
    </source>
</evidence>
<gene>
    <name evidence="2" type="ORF">QR680_016130</name>
</gene>
<proteinExistence type="predicted"/>
<dbReference type="PANTHER" id="PTHR38696">
    <property type="entry name" value="MEDIATOR OF RNA POLYMERASE II TRANSCRIPTION SUBUNIT 13"/>
    <property type="match status" value="1"/>
</dbReference>
<dbReference type="Proteomes" id="UP001175271">
    <property type="component" value="Unassembled WGS sequence"/>
</dbReference>
<accession>A0AA39HCP2</accession>
<evidence type="ECO:0000256" key="1">
    <source>
        <dbReference type="SAM" id="MobiDB-lite"/>
    </source>
</evidence>
<keyword evidence="3" id="KW-1185">Reference proteome</keyword>
<dbReference type="EMBL" id="JAUCMV010000004">
    <property type="protein sequence ID" value="KAK0402072.1"/>
    <property type="molecule type" value="Genomic_DNA"/>
</dbReference>
<evidence type="ECO:0000313" key="2">
    <source>
        <dbReference type="EMBL" id="KAK0402072.1"/>
    </source>
</evidence>
<feature type="region of interest" description="Disordered" evidence="1">
    <location>
        <begin position="475"/>
        <end position="503"/>
    </location>
</feature>